<gene>
    <name evidence="1" type="ORF">DI526_12135</name>
</gene>
<dbReference type="PANTHER" id="PTHR33988">
    <property type="entry name" value="ENDORIBONUCLEASE MAZF-RELATED"/>
    <property type="match status" value="1"/>
</dbReference>
<accession>A0A2W5X0D5</accession>
<evidence type="ECO:0000313" key="1">
    <source>
        <dbReference type="EMBL" id="PZR33894.1"/>
    </source>
</evidence>
<dbReference type="InterPro" id="IPR003477">
    <property type="entry name" value="PemK-like"/>
</dbReference>
<dbReference type="EMBL" id="QFQZ01000035">
    <property type="protein sequence ID" value="PZR33894.1"/>
    <property type="molecule type" value="Genomic_DNA"/>
</dbReference>
<dbReference type="AlphaFoldDB" id="A0A2W5X0D5"/>
<organism evidence="1 2">
    <name type="scientific">Caulobacter segnis</name>
    <dbReference type="NCBI Taxonomy" id="88688"/>
    <lineage>
        <taxon>Bacteria</taxon>
        <taxon>Pseudomonadati</taxon>
        <taxon>Pseudomonadota</taxon>
        <taxon>Alphaproteobacteria</taxon>
        <taxon>Caulobacterales</taxon>
        <taxon>Caulobacteraceae</taxon>
        <taxon>Caulobacter</taxon>
    </lineage>
</organism>
<dbReference type="PANTHER" id="PTHR33988:SF2">
    <property type="entry name" value="ENDORIBONUCLEASE MAZF"/>
    <property type="match status" value="1"/>
</dbReference>
<comment type="caution">
    <text evidence="1">The sequence shown here is derived from an EMBL/GenBank/DDBJ whole genome shotgun (WGS) entry which is preliminary data.</text>
</comment>
<protein>
    <submittedName>
        <fullName evidence="1">Growth inhibitor PemK</fullName>
    </submittedName>
</protein>
<name>A0A2W5X0D5_9CAUL</name>
<dbReference type="GO" id="GO:0006402">
    <property type="term" value="P:mRNA catabolic process"/>
    <property type="evidence" value="ECO:0007669"/>
    <property type="project" value="TreeGrafter"/>
</dbReference>
<dbReference type="GO" id="GO:0004521">
    <property type="term" value="F:RNA endonuclease activity"/>
    <property type="evidence" value="ECO:0007669"/>
    <property type="project" value="TreeGrafter"/>
</dbReference>
<dbReference type="GO" id="GO:0003677">
    <property type="term" value="F:DNA binding"/>
    <property type="evidence" value="ECO:0007669"/>
    <property type="project" value="InterPro"/>
</dbReference>
<reference evidence="1 2" key="1">
    <citation type="submission" date="2017-08" db="EMBL/GenBank/DDBJ databases">
        <title>Infants hospitalized years apart are colonized by the same room-sourced microbial strains.</title>
        <authorList>
            <person name="Brooks B."/>
            <person name="Olm M.R."/>
            <person name="Firek B.A."/>
            <person name="Baker R."/>
            <person name="Thomas B.C."/>
            <person name="Morowitz M.J."/>
            <person name="Banfield J.F."/>
        </authorList>
    </citation>
    <scope>NUCLEOTIDE SEQUENCE [LARGE SCALE GENOMIC DNA]</scope>
    <source>
        <strain evidence="1">S2_003_000_R2_4</strain>
    </source>
</reference>
<dbReference type="Gene3D" id="2.30.30.110">
    <property type="match status" value="1"/>
</dbReference>
<proteinExistence type="predicted"/>
<evidence type="ECO:0000313" key="2">
    <source>
        <dbReference type="Proteomes" id="UP000249393"/>
    </source>
</evidence>
<dbReference type="Proteomes" id="UP000249393">
    <property type="component" value="Unassembled WGS sequence"/>
</dbReference>
<dbReference type="Pfam" id="PF02452">
    <property type="entry name" value="PemK_toxin"/>
    <property type="match status" value="1"/>
</dbReference>
<dbReference type="InterPro" id="IPR011067">
    <property type="entry name" value="Plasmid_toxin/cell-grow_inhib"/>
</dbReference>
<sequence>MVRLDPTVGSESKKARPCVVVSPDGLNHLPVHIVVPMTTGSRPSPFRPTVAFAGRSGLILPDQIKSVARERMLRKVGTLDQAALSELLDILRRVFAD</sequence>
<dbReference type="GO" id="GO:0016075">
    <property type="term" value="P:rRNA catabolic process"/>
    <property type="evidence" value="ECO:0007669"/>
    <property type="project" value="TreeGrafter"/>
</dbReference>
<dbReference type="SUPFAM" id="SSF50118">
    <property type="entry name" value="Cell growth inhibitor/plasmid maintenance toxic component"/>
    <property type="match status" value="1"/>
</dbReference>